<reference evidence="1" key="1">
    <citation type="submission" date="2014-01" db="EMBL/GenBank/DDBJ databases">
        <authorList>
            <person name="Aslett M."/>
        </authorList>
    </citation>
    <scope>NUCLEOTIDE SEQUENCE</scope>
</reference>
<gene>
    <name evidence="1" type="ORF">TTRE_0000435201</name>
</gene>
<dbReference type="Gene3D" id="3.40.50.1240">
    <property type="entry name" value="Phosphoglycerate mutase-like"/>
    <property type="match status" value="1"/>
</dbReference>
<name>A0A077Z8U4_TRITR</name>
<dbReference type="InterPro" id="IPR013078">
    <property type="entry name" value="His_Pase_superF_clade-1"/>
</dbReference>
<evidence type="ECO:0000313" key="1">
    <source>
        <dbReference type="EMBL" id="CDW56078.1"/>
    </source>
</evidence>
<sequence>MSKLKEIIVLKHADSVDRTYERNWIDFYDYNGQRTMEDSSHKIRHFNNVALPLQLPKRRADKDTWLADPPLSIIGTLTAEEVGRRLKKDGFNTVDFGGFVYSSPCLCCIQTADCLLRGLEAENVKVRIEPAIANWRSQHRFVPPTWIAMNKESYKEGYCGISKIDQSYEPLMKGSDWKPEESLKQLTERLQNLTKHLAKKHSGKVALLIAHGCIISGIDKCLLPNREKKPRPLSWVRYYREVPRLSSASYKIEGGTWASQPSVIFSFSHLPNGVCDWNSYA</sequence>
<dbReference type="OrthoDB" id="414418at2759"/>
<accession>A0A077Z8U4</accession>
<dbReference type="EMBL" id="HG806006">
    <property type="protein sequence ID" value="CDW56078.1"/>
    <property type="molecule type" value="Genomic_DNA"/>
</dbReference>
<dbReference type="GO" id="GO:0016791">
    <property type="term" value="F:phosphatase activity"/>
    <property type="evidence" value="ECO:0007669"/>
    <property type="project" value="UniProtKB-ARBA"/>
</dbReference>
<reference evidence="1" key="2">
    <citation type="submission" date="2014-03" db="EMBL/GenBank/DDBJ databases">
        <title>The whipworm genome and dual-species transcriptomics of an intimate host-pathogen interaction.</title>
        <authorList>
            <person name="Foth B.J."/>
            <person name="Tsai I.J."/>
            <person name="Reid A.J."/>
            <person name="Bancroft A.J."/>
            <person name="Nichol S."/>
            <person name="Tracey A."/>
            <person name="Holroyd N."/>
            <person name="Cotton J.A."/>
            <person name="Stanley E.J."/>
            <person name="Zarowiecki M."/>
            <person name="Liu J.Z."/>
            <person name="Huckvale T."/>
            <person name="Cooper P.J."/>
            <person name="Grencis R.K."/>
            <person name="Berriman M."/>
        </authorList>
    </citation>
    <scope>NUCLEOTIDE SEQUENCE [LARGE SCALE GENOMIC DNA]</scope>
</reference>
<dbReference type="InterPro" id="IPR051710">
    <property type="entry name" value="Phosphatase_SH3-domain"/>
</dbReference>
<dbReference type="Proteomes" id="UP000030665">
    <property type="component" value="Unassembled WGS sequence"/>
</dbReference>
<organism evidence="1 2">
    <name type="scientific">Trichuris trichiura</name>
    <name type="common">Whipworm</name>
    <name type="synonym">Trichocephalus trichiurus</name>
    <dbReference type="NCBI Taxonomy" id="36087"/>
    <lineage>
        <taxon>Eukaryota</taxon>
        <taxon>Metazoa</taxon>
        <taxon>Ecdysozoa</taxon>
        <taxon>Nematoda</taxon>
        <taxon>Enoplea</taxon>
        <taxon>Dorylaimia</taxon>
        <taxon>Trichinellida</taxon>
        <taxon>Trichuridae</taxon>
        <taxon>Trichuris</taxon>
    </lineage>
</organism>
<dbReference type="PANTHER" id="PTHR16469">
    <property type="entry name" value="UBIQUITIN-ASSOCIATED AND SH3 DOMAIN-CONTAINING BA-RELATED"/>
    <property type="match status" value="1"/>
</dbReference>
<dbReference type="PANTHER" id="PTHR16469:SF27">
    <property type="entry name" value="UBIQUITIN-ASSOCIATED AND SH3 DOMAIN-CONTAINING BA-RELATED"/>
    <property type="match status" value="1"/>
</dbReference>
<protein>
    <submittedName>
        <fullName evidence="1">His Phos 1 domain containing protein</fullName>
    </submittedName>
</protein>
<keyword evidence="2" id="KW-1185">Reference proteome</keyword>
<dbReference type="InterPro" id="IPR029033">
    <property type="entry name" value="His_PPase_superfam"/>
</dbReference>
<dbReference type="SUPFAM" id="SSF53254">
    <property type="entry name" value="Phosphoglycerate mutase-like"/>
    <property type="match status" value="1"/>
</dbReference>
<dbReference type="Pfam" id="PF00300">
    <property type="entry name" value="His_Phos_1"/>
    <property type="match status" value="1"/>
</dbReference>
<dbReference type="AlphaFoldDB" id="A0A077Z8U4"/>
<proteinExistence type="predicted"/>
<dbReference type="STRING" id="36087.A0A077Z8U4"/>
<evidence type="ECO:0000313" key="2">
    <source>
        <dbReference type="Proteomes" id="UP000030665"/>
    </source>
</evidence>